<protein>
    <recommendedName>
        <fullName evidence="1">DUF7336 domain-containing protein</fullName>
    </recommendedName>
</protein>
<dbReference type="AlphaFoldDB" id="A0A5C6C9U4"/>
<gene>
    <name evidence="3" type="ORF">Pla52o_25110</name>
    <name evidence="2" type="ORF">Pla52o_46890</name>
</gene>
<evidence type="ECO:0000313" key="3">
    <source>
        <dbReference type="EMBL" id="TWU22977.1"/>
    </source>
</evidence>
<name>A0A5C6C9U4_9BACT</name>
<proteinExistence type="predicted"/>
<evidence type="ECO:0000313" key="2">
    <source>
        <dbReference type="EMBL" id="TWU20174.1"/>
    </source>
</evidence>
<accession>A0A5C6C9U4</accession>
<keyword evidence="4" id="KW-1185">Reference proteome</keyword>
<dbReference type="EMBL" id="SJPT01000004">
    <property type="protein sequence ID" value="TWU22977.1"/>
    <property type="molecule type" value="Genomic_DNA"/>
</dbReference>
<comment type="caution">
    <text evidence="2">The sequence shown here is derived from an EMBL/GenBank/DDBJ whole genome shotgun (WGS) entry which is preliminary data.</text>
</comment>
<feature type="domain" description="DUF7336" evidence="1">
    <location>
        <begin position="3"/>
        <end position="67"/>
    </location>
</feature>
<dbReference type="Pfam" id="PF24024">
    <property type="entry name" value="DUF7336"/>
    <property type="match status" value="1"/>
</dbReference>
<sequence length="151" mass="17027">MTKVFVLQHEHEICGREHAKFIGVYATNDDAEDAIVRLRMQPGFRDWPDGFSIGEYELGVDHWVEGFITAVNILIPSRTSAGEYYTAGSVWYPGDVYEITDIDAPQRAKFDVGDFVRCIEKAVPEIGDRVLVAYEAVEEKAEPRDARESPS</sequence>
<evidence type="ECO:0000259" key="1">
    <source>
        <dbReference type="Pfam" id="PF24024"/>
    </source>
</evidence>
<dbReference type="Proteomes" id="UP000316304">
    <property type="component" value="Unassembled WGS sequence"/>
</dbReference>
<organism evidence="2 4">
    <name type="scientific">Novipirellula galeiformis</name>
    <dbReference type="NCBI Taxonomy" id="2528004"/>
    <lineage>
        <taxon>Bacteria</taxon>
        <taxon>Pseudomonadati</taxon>
        <taxon>Planctomycetota</taxon>
        <taxon>Planctomycetia</taxon>
        <taxon>Pirellulales</taxon>
        <taxon>Pirellulaceae</taxon>
        <taxon>Novipirellula</taxon>
    </lineage>
</organism>
<evidence type="ECO:0000313" key="4">
    <source>
        <dbReference type="Proteomes" id="UP000316304"/>
    </source>
</evidence>
<dbReference type="InterPro" id="IPR055760">
    <property type="entry name" value="DUF7336"/>
</dbReference>
<reference evidence="2 4" key="1">
    <citation type="submission" date="2019-02" db="EMBL/GenBank/DDBJ databases">
        <title>Deep-cultivation of Planctomycetes and their phenomic and genomic characterization uncovers novel biology.</title>
        <authorList>
            <person name="Wiegand S."/>
            <person name="Jogler M."/>
            <person name="Boedeker C."/>
            <person name="Pinto D."/>
            <person name="Vollmers J."/>
            <person name="Rivas-Marin E."/>
            <person name="Kohn T."/>
            <person name="Peeters S.H."/>
            <person name="Heuer A."/>
            <person name="Rast P."/>
            <person name="Oberbeckmann S."/>
            <person name="Bunk B."/>
            <person name="Jeske O."/>
            <person name="Meyerdierks A."/>
            <person name="Storesund J.E."/>
            <person name="Kallscheuer N."/>
            <person name="Luecker S."/>
            <person name="Lage O.M."/>
            <person name="Pohl T."/>
            <person name="Merkel B.J."/>
            <person name="Hornburger P."/>
            <person name="Mueller R.-W."/>
            <person name="Bruemmer F."/>
            <person name="Labrenz M."/>
            <person name="Spormann A.M."/>
            <person name="Op Den Camp H."/>
            <person name="Overmann J."/>
            <person name="Amann R."/>
            <person name="Jetten M.S.M."/>
            <person name="Mascher T."/>
            <person name="Medema M.H."/>
            <person name="Devos D.P."/>
            <person name="Kaster A.-K."/>
            <person name="Ovreas L."/>
            <person name="Rohde M."/>
            <person name="Galperin M.Y."/>
            <person name="Jogler C."/>
        </authorList>
    </citation>
    <scope>NUCLEOTIDE SEQUENCE [LARGE SCALE GENOMIC DNA]</scope>
    <source>
        <strain evidence="2 4">Pla52o</strain>
    </source>
</reference>
<dbReference type="RefSeq" id="WP_197169188.1">
    <property type="nucleotide sequence ID" value="NZ_SJPT01000004.1"/>
</dbReference>
<dbReference type="EMBL" id="SJPT01000009">
    <property type="protein sequence ID" value="TWU20174.1"/>
    <property type="molecule type" value="Genomic_DNA"/>
</dbReference>